<sequence length="137" mass="15653">MRRDDREIDYYGVFFAHLVPENEADPEVWTAYIIEMEKDGGKYARQHLHVQVNPEDCFESNVLPEETGNDGSGQNQFRGRMAHLKRKEASAVRRVTGELVLYFEKVEGLVGKGDNVLPNRNMLPSISTLCLDDSEDH</sequence>
<proteinExistence type="predicted"/>
<accession>A0A6A6NN11</accession>
<dbReference type="EMBL" id="MU001700">
    <property type="protein sequence ID" value="KAF2453066.1"/>
    <property type="molecule type" value="Genomic_DNA"/>
</dbReference>
<evidence type="ECO:0000313" key="2">
    <source>
        <dbReference type="Proteomes" id="UP000799766"/>
    </source>
</evidence>
<name>A0A6A6NN11_9PEZI</name>
<dbReference type="OrthoDB" id="5150140at2759"/>
<reference evidence="1" key="1">
    <citation type="journal article" date="2020" name="Stud. Mycol.">
        <title>101 Dothideomycetes genomes: a test case for predicting lifestyles and emergence of pathogens.</title>
        <authorList>
            <person name="Haridas S."/>
            <person name="Albert R."/>
            <person name="Binder M."/>
            <person name="Bloem J."/>
            <person name="Labutti K."/>
            <person name="Salamov A."/>
            <person name="Andreopoulos B."/>
            <person name="Baker S."/>
            <person name="Barry K."/>
            <person name="Bills G."/>
            <person name="Bluhm B."/>
            <person name="Cannon C."/>
            <person name="Castanera R."/>
            <person name="Culley D."/>
            <person name="Daum C."/>
            <person name="Ezra D."/>
            <person name="Gonzalez J."/>
            <person name="Henrissat B."/>
            <person name="Kuo A."/>
            <person name="Liang C."/>
            <person name="Lipzen A."/>
            <person name="Lutzoni F."/>
            <person name="Magnuson J."/>
            <person name="Mondo S."/>
            <person name="Nolan M."/>
            <person name="Ohm R."/>
            <person name="Pangilinan J."/>
            <person name="Park H.-J."/>
            <person name="Ramirez L."/>
            <person name="Alfaro M."/>
            <person name="Sun H."/>
            <person name="Tritt A."/>
            <person name="Yoshinaga Y."/>
            <person name="Zwiers L.-H."/>
            <person name="Turgeon B."/>
            <person name="Goodwin S."/>
            <person name="Spatafora J."/>
            <person name="Crous P."/>
            <person name="Grigoriev I."/>
        </authorList>
    </citation>
    <scope>NUCLEOTIDE SEQUENCE</scope>
    <source>
        <strain evidence="1">ATCC 16933</strain>
    </source>
</reference>
<organism evidence="1 2">
    <name type="scientific">Lineolata rhizophorae</name>
    <dbReference type="NCBI Taxonomy" id="578093"/>
    <lineage>
        <taxon>Eukaryota</taxon>
        <taxon>Fungi</taxon>
        <taxon>Dikarya</taxon>
        <taxon>Ascomycota</taxon>
        <taxon>Pezizomycotina</taxon>
        <taxon>Dothideomycetes</taxon>
        <taxon>Dothideomycetes incertae sedis</taxon>
        <taxon>Lineolatales</taxon>
        <taxon>Lineolataceae</taxon>
        <taxon>Lineolata</taxon>
    </lineage>
</organism>
<dbReference type="AlphaFoldDB" id="A0A6A6NN11"/>
<keyword evidence="2" id="KW-1185">Reference proteome</keyword>
<dbReference type="Proteomes" id="UP000799766">
    <property type="component" value="Unassembled WGS sequence"/>
</dbReference>
<gene>
    <name evidence="1" type="ORF">BDY21DRAFT_367297</name>
</gene>
<evidence type="ECO:0000313" key="1">
    <source>
        <dbReference type="EMBL" id="KAF2453066.1"/>
    </source>
</evidence>
<protein>
    <submittedName>
        <fullName evidence="1">Uncharacterized protein</fullName>
    </submittedName>
</protein>